<evidence type="ECO:0000313" key="1">
    <source>
        <dbReference type="EMBL" id="JAD15125.1"/>
    </source>
</evidence>
<dbReference type="AlphaFoldDB" id="A0A0A9I1Y1"/>
<organism evidence="1">
    <name type="scientific">Arundo donax</name>
    <name type="common">Giant reed</name>
    <name type="synonym">Donax arundinaceus</name>
    <dbReference type="NCBI Taxonomy" id="35708"/>
    <lineage>
        <taxon>Eukaryota</taxon>
        <taxon>Viridiplantae</taxon>
        <taxon>Streptophyta</taxon>
        <taxon>Embryophyta</taxon>
        <taxon>Tracheophyta</taxon>
        <taxon>Spermatophyta</taxon>
        <taxon>Magnoliopsida</taxon>
        <taxon>Liliopsida</taxon>
        <taxon>Poales</taxon>
        <taxon>Poaceae</taxon>
        <taxon>PACMAD clade</taxon>
        <taxon>Arundinoideae</taxon>
        <taxon>Arundineae</taxon>
        <taxon>Arundo</taxon>
    </lineage>
</organism>
<sequence>MQIRSQCFALLSRIFFVLQIWLSFLLDFLGDLGARTCENAFGLILNQILSRAP</sequence>
<proteinExistence type="predicted"/>
<accession>A0A0A9I1Y1</accession>
<dbReference type="EMBL" id="GBRH01282770">
    <property type="protein sequence ID" value="JAD15125.1"/>
    <property type="molecule type" value="Transcribed_RNA"/>
</dbReference>
<protein>
    <submittedName>
        <fullName evidence="1">Uncharacterized protein</fullName>
    </submittedName>
</protein>
<name>A0A0A9I1Y1_ARUDO</name>
<reference evidence="1" key="1">
    <citation type="submission" date="2014-09" db="EMBL/GenBank/DDBJ databases">
        <authorList>
            <person name="Magalhaes I.L.F."/>
            <person name="Oliveira U."/>
            <person name="Santos F.R."/>
            <person name="Vidigal T.H.D.A."/>
            <person name="Brescovit A.D."/>
            <person name="Santos A.J."/>
        </authorList>
    </citation>
    <scope>NUCLEOTIDE SEQUENCE</scope>
    <source>
        <tissue evidence="1">Shoot tissue taken approximately 20 cm above the soil surface</tissue>
    </source>
</reference>
<reference evidence="1" key="2">
    <citation type="journal article" date="2015" name="Data Brief">
        <title>Shoot transcriptome of the giant reed, Arundo donax.</title>
        <authorList>
            <person name="Barrero R.A."/>
            <person name="Guerrero F.D."/>
            <person name="Moolhuijzen P."/>
            <person name="Goolsby J.A."/>
            <person name="Tidwell J."/>
            <person name="Bellgard S.E."/>
            <person name="Bellgard M.I."/>
        </authorList>
    </citation>
    <scope>NUCLEOTIDE SEQUENCE</scope>
    <source>
        <tissue evidence="1">Shoot tissue taken approximately 20 cm above the soil surface</tissue>
    </source>
</reference>